<dbReference type="RefSeq" id="WP_068447081.1">
    <property type="nucleotide sequence ID" value="NZ_CP013862.1"/>
</dbReference>
<proteinExistence type="inferred from homology"/>
<dbReference type="InterPro" id="IPR047215">
    <property type="entry name" value="Galactose_mutarotase-like"/>
</dbReference>
<dbReference type="PANTHER" id="PTHR10091">
    <property type="entry name" value="ALDOSE-1-EPIMERASE"/>
    <property type="match status" value="1"/>
</dbReference>
<dbReference type="STRING" id="1472767.AOX59_16355"/>
<protein>
    <recommendedName>
        <fullName evidence="5">Aldose 1-epimerase</fullName>
        <ecNumber evidence="5">5.1.3.3</ecNumber>
    </recommendedName>
</protein>
<feature type="active site" description="Proton donor" evidence="6">
    <location>
        <position position="175"/>
    </location>
</feature>
<dbReference type="Proteomes" id="UP000050331">
    <property type="component" value="Chromosome"/>
</dbReference>
<dbReference type="InterPro" id="IPR008183">
    <property type="entry name" value="Aldose_1/G6P_1-epimerase"/>
</dbReference>
<dbReference type="InterPro" id="IPR011013">
    <property type="entry name" value="Gal_mutarotase_sf_dom"/>
</dbReference>
<dbReference type="InterPro" id="IPR014718">
    <property type="entry name" value="GH-type_carb-bd"/>
</dbReference>
<organism evidence="9 10">
    <name type="scientific">Lentibacillus amyloliquefaciens</name>
    <dbReference type="NCBI Taxonomy" id="1472767"/>
    <lineage>
        <taxon>Bacteria</taxon>
        <taxon>Bacillati</taxon>
        <taxon>Bacillota</taxon>
        <taxon>Bacilli</taxon>
        <taxon>Bacillales</taxon>
        <taxon>Bacillaceae</taxon>
        <taxon>Lentibacillus</taxon>
    </lineage>
</organism>
<reference evidence="9 10" key="1">
    <citation type="submission" date="2016-01" db="EMBL/GenBank/DDBJ databases">
        <title>Complete genome sequence of strain Lentibacillus amyloliquefaciens LAM0015T isolated from saline sediment.</title>
        <authorList>
            <person name="Wang J.-L."/>
            <person name="He M.-X."/>
        </authorList>
    </citation>
    <scope>NUCLEOTIDE SEQUENCE [LARGE SCALE GENOMIC DNA]</scope>
    <source>
        <strain evidence="9 10">LAM0015</strain>
    </source>
</reference>
<dbReference type="Pfam" id="PF01263">
    <property type="entry name" value="Aldose_epim"/>
    <property type="match status" value="1"/>
</dbReference>
<dbReference type="UniPathway" id="UPA00242"/>
<comment type="catalytic activity">
    <reaction evidence="5">
        <text>alpha-D-glucose = beta-D-glucose</text>
        <dbReference type="Rhea" id="RHEA:10264"/>
        <dbReference type="ChEBI" id="CHEBI:15903"/>
        <dbReference type="ChEBI" id="CHEBI:17925"/>
        <dbReference type="EC" id="5.1.3.3"/>
    </reaction>
</comment>
<evidence type="ECO:0000256" key="1">
    <source>
        <dbReference type="ARBA" id="ARBA00005028"/>
    </source>
</evidence>
<evidence type="ECO:0000256" key="7">
    <source>
        <dbReference type="PIRSR" id="PIRSR005096-2"/>
    </source>
</evidence>
<dbReference type="GO" id="GO:0033499">
    <property type="term" value="P:galactose catabolic process via UDP-galactose, Leloir pathway"/>
    <property type="evidence" value="ECO:0007669"/>
    <property type="project" value="TreeGrafter"/>
</dbReference>
<feature type="active site" description="Proton acceptor" evidence="6">
    <location>
        <position position="308"/>
    </location>
</feature>
<gene>
    <name evidence="9" type="ORF">AOX59_16355</name>
</gene>
<evidence type="ECO:0000256" key="8">
    <source>
        <dbReference type="PIRSR" id="PIRSR005096-3"/>
    </source>
</evidence>
<evidence type="ECO:0000313" key="10">
    <source>
        <dbReference type="Proteomes" id="UP000050331"/>
    </source>
</evidence>
<accession>A0A0U4E9U7</accession>
<feature type="binding site" evidence="7">
    <location>
        <position position="248"/>
    </location>
    <ligand>
        <name>beta-D-galactose</name>
        <dbReference type="ChEBI" id="CHEBI:27667"/>
    </ligand>
</feature>
<comment type="pathway">
    <text evidence="1 5">Carbohydrate metabolism; hexose metabolism.</text>
</comment>
<dbReference type="OrthoDB" id="9779408at2"/>
<keyword evidence="4 5" id="KW-0119">Carbohydrate metabolism</keyword>
<sequence>MNIIQEQLHNGWRRFKISNHNKMQVTFLNYGGIITEILVPDKHGNVENVVLGYQNIEDYKRDANFFGAMIGRVAGRIQDASFKLDGKHYNPEANDGNNCLHSGASGFHRVIWDAVPFQTADEAGVKLTYTSQDGEGGFPGTIEVAVTYTLNNQNQFIIDYEAISDETTALTLTNHTYFNLSGNQSDTIKQHTVKINSSHFIELDQNLIPTGNKLNVSHTPFDFRHGRKLIDGIASGTDQNAIAGNGYDHYFLFDHERGNIRVNEESSGRVMEIETNQPGVVMYTGQNLEEGLALKGERSRKYAGVCFETQGPPASLHHDGFPSIILKANTRYSKQTSFTFGTE</sequence>
<keyword evidence="3 5" id="KW-0413">Isomerase</keyword>
<name>A0A0U4E9U7_9BACI</name>
<dbReference type="GO" id="GO:0005737">
    <property type="term" value="C:cytoplasm"/>
    <property type="evidence" value="ECO:0007669"/>
    <property type="project" value="TreeGrafter"/>
</dbReference>
<dbReference type="GO" id="GO:0006006">
    <property type="term" value="P:glucose metabolic process"/>
    <property type="evidence" value="ECO:0007669"/>
    <property type="project" value="TreeGrafter"/>
</dbReference>
<dbReference type="Gene3D" id="2.70.98.10">
    <property type="match status" value="1"/>
</dbReference>
<dbReference type="InterPro" id="IPR015443">
    <property type="entry name" value="Aldose_1-epimerase"/>
</dbReference>
<evidence type="ECO:0000256" key="3">
    <source>
        <dbReference type="ARBA" id="ARBA00023235"/>
    </source>
</evidence>
<dbReference type="AlphaFoldDB" id="A0A0U4E9U7"/>
<evidence type="ECO:0000256" key="5">
    <source>
        <dbReference type="PIRNR" id="PIRNR005096"/>
    </source>
</evidence>
<dbReference type="KEGG" id="lao:AOX59_16355"/>
<evidence type="ECO:0000313" key="9">
    <source>
        <dbReference type="EMBL" id="ALX50012.1"/>
    </source>
</evidence>
<dbReference type="PANTHER" id="PTHR10091:SF0">
    <property type="entry name" value="GALACTOSE MUTAROTASE"/>
    <property type="match status" value="1"/>
</dbReference>
<dbReference type="PIRSF" id="PIRSF005096">
    <property type="entry name" value="GALM"/>
    <property type="match status" value="1"/>
</dbReference>
<dbReference type="EMBL" id="CP013862">
    <property type="protein sequence ID" value="ALX50012.1"/>
    <property type="molecule type" value="Genomic_DNA"/>
</dbReference>
<dbReference type="GO" id="GO:0004034">
    <property type="term" value="F:aldose 1-epimerase activity"/>
    <property type="evidence" value="ECO:0007669"/>
    <property type="project" value="UniProtKB-EC"/>
</dbReference>
<comment type="similarity">
    <text evidence="2 5">Belongs to the aldose epimerase family.</text>
</comment>
<dbReference type="GO" id="GO:0030246">
    <property type="term" value="F:carbohydrate binding"/>
    <property type="evidence" value="ECO:0007669"/>
    <property type="project" value="InterPro"/>
</dbReference>
<evidence type="ECO:0000256" key="4">
    <source>
        <dbReference type="ARBA" id="ARBA00023277"/>
    </source>
</evidence>
<keyword evidence="10" id="KW-1185">Reference proteome</keyword>
<dbReference type="CDD" id="cd09019">
    <property type="entry name" value="galactose_mutarotase_like"/>
    <property type="match status" value="1"/>
</dbReference>
<evidence type="ECO:0000256" key="2">
    <source>
        <dbReference type="ARBA" id="ARBA00006206"/>
    </source>
</evidence>
<feature type="binding site" evidence="8">
    <location>
        <begin position="175"/>
        <end position="177"/>
    </location>
    <ligand>
        <name>beta-D-galactose</name>
        <dbReference type="ChEBI" id="CHEBI:27667"/>
    </ligand>
</feature>
<dbReference type="EC" id="5.1.3.3" evidence="5"/>
<dbReference type="NCBIfam" id="NF008277">
    <property type="entry name" value="PRK11055.1"/>
    <property type="match status" value="1"/>
</dbReference>
<dbReference type="SUPFAM" id="SSF74650">
    <property type="entry name" value="Galactose mutarotase-like"/>
    <property type="match status" value="1"/>
</dbReference>
<evidence type="ECO:0000256" key="6">
    <source>
        <dbReference type="PIRSR" id="PIRSR005096-1"/>
    </source>
</evidence>